<evidence type="ECO:0000313" key="3">
    <source>
        <dbReference type="EMBL" id="KAJ3560861.1"/>
    </source>
</evidence>
<dbReference type="AlphaFoldDB" id="A0AAD5YL64"/>
<proteinExistence type="predicted"/>
<evidence type="ECO:0000256" key="2">
    <source>
        <dbReference type="SAM" id="MobiDB-lite"/>
    </source>
</evidence>
<accession>A0AAD5YL64</accession>
<dbReference type="EMBL" id="JANIEX010001095">
    <property type="protein sequence ID" value="KAJ3560861.1"/>
    <property type="molecule type" value="Genomic_DNA"/>
</dbReference>
<comment type="caution">
    <text evidence="3">The sequence shown here is derived from an EMBL/GenBank/DDBJ whole genome shotgun (WGS) entry which is preliminary data.</text>
</comment>
<name>A0AAD5YL64_9AGAR</name>
<evidence type="ECO:0000313" key="4">
    <source>
        <dbReference type="Proteomes" id="UP001213000"/>
    </source>
</evidence>
<evidence type="ECO:0008006" key="5">
    <source>
        <dbReference type="Google" id="ProtNLM"/>
    </source>
</evidence>
<keyword evidence="1" id="KW-0175">Coiled coil</keyword>
<protein>
    <recommendedName>
        <fullName evidence="5">CCHC-type domain-containing protein</fullName>
    </recommendedName>
</protein>
<sequence>MSQSAPKWDGEAYSLRDFIRRLEQLFKATETTSDGDKLRWATSYVDAEIYDIWTSFEEYYKEDATWQGFVERLKIEYPELTEEEQGSMEQLKKICQQFRGLTMQDGRELLNFKRKFLYMAQKCLQAPAVTGNRELVELFLRTLDESFRQALDNRLKIQGKIRVVQDGRLRTEDPYELSDVIEMAVQLANGHSVSKAYSFDGPSSSGVTTKVDVNSRAPVRFTKQEANQPPANLGLPDVEQLHEEINNLKTMTQETERQRERHERSIQSAIDSLRAMIQSKGTSQPWSGRPSNNNSESDNPRPVRKCYYCHDPRHMFLHCPVKEEDVKHGLIEVRGFSVRFANGDAIPTEHGLSIKECVKKFLPAGLANLILLETDPSMISALDLDIVPDTGSFAAVHSQMAVSQSGSSSSYRVRETQEIDALKKQISKMTSLLQKAGIEESESESEEELSVLLSKLAKQMSPKKVDKASSKKKSGF</sequence>
<keyword evidence="4" id="KW-1185">Reference proteome</keyword>
<feature type="region of interest" description="Disordered" evidence="2">
    <location>
        <begin position="279"/>
        <end position="302"/>
    </location>
</feature>
<feature type="compositionally biased region" description="Polar residues" evidence="2">
    <location>
        <begin position="279"/>
        <end position="297"/>
    </location>
</feature>
<reference evidence="3" key="1">
    <citation type="submission" date="2022-07" db="EMBL/GenBank/DDBJ databases">
        <title>Genome Sequence of Leucocoprinus birnbaumii.</title>
        <authorList>
            <person name="Buettner E."/>
        </authorList>
    </citation>
    <scope>NUCLEOTIDE SEQUENCE</scope>
    <source>
        <strain evidence="3">VT141</strain>
    </source>
</reference>
<feature type="coiled-coil region" evidence="1">
    <location>
        <begin position="238"/>
        <end position="265"/>
    </location>
</feature>
<organism evidence="3 4">
    <name type="scientific">Leucocoprinus birnbaumii</name>
    <dbReference type="NCBI Taxonomy" id="56174"/>
    <lineage>
        <taxon>Eukaryota</taxon>
        <taxon>Fungi</taxon>
        <taxon>Dikarya</taxon>
        <taxon>Basidiomycota</taxon>
        <taxon>Agaricomycotina</taxon>
        <taxon>Agaricomycetes</taxon>
        <taxon>Agaricomycetidae</taxon>
        <taxon>Agaricales</taxon>
        <taxon>Agaricineae</taxon>
        <taxon>Agaricaceae</taxon>
        <taxon>Leucocoprinus</taxon>
    </lineage>
</organism>
<evidence type="ECO:0000256" key="1">
    <source>
        <dbReference type="SAM" id="Coils"/>
    </source>
</evidence>
<gene>
    <name evidence="3" type="ORF">NP233_g10559</name>
</gene>
<dbReference type="Proteomes" id="UP001213000">
    <property type="component" value="Unassembled WGS sequence"/>
</dbReference>